<evidence type="ECO:0000256" key="2">
    <source>
        <dbReference type="ARBA" id="ARBA00008914"/>
    </source>
</evidence>
<dbReference type="GO" id="GO:0005886">
    <property type="term" value="C:plasma membrane"/>
    <property type="evidence" value="ECO:0007669"/>
    <property type="project" value="UniProtKB-SubCell"/>
</dbReference>
<keyword evidence="3" id="KW-1003">Cell membrane</keyword>
<dbReference type="InterPro" id="IPR050330">
    <property type="entry name" value="Bact_OuterMem_StrucFunc"/>
</dbReference>
<evidence type="ECO:0000256" key="9">
    <source>
        <dbReference type="SAM" id="Phobius"/>
    </source>
</evidence>
<comment type="caution">
    <text evidence="11">The sequence shown here is derived from an EMBL/GenBank/DDBJ whole genome shotgun (WGS) entry which is preliminary data.</text>
</comment>
<keyword evidence="12" id="KW-1185">Reference proteome</keyword>
<keyword evidence="5 9" id="KW-1133">Transmembrane helix</keyword>
<evidence type="ECO:0000313" key="12">
    <source>
        <dbReference type="Proteomes" id="UP000635071"/>
    </source>
</evidence>
<feature type="transmembrane region" description="Helical" evidence="9">
    <location>
        <begin position="30"/>
        <end position="49"/>
    </location>
</feature>
<feature type="region of interest" description="Disordered" evidence="8">
    <location>
        <begin position="98"/>
        <end position="134"/>
    </location>
</feature>
<dbReference type="Gene3D" id="3.30.1330.60">
    <property type="entry name" value="OmpA-like domain"/>
    <property type="match status" value="1"/>
</dbReference>
<evidence type="ECO:0000256" key="1">
    <source>
        <dbReference type="ARBA" id="ARBA00004162"/>
    </source>
</evidence>
<dbReference type="PANTHER" id="PTHR30329:SF21">
    <property type="entry name" value="LIPOPROTEIN YIAD-RELATED"/>
    <property type="match status" value="1"/>
</dbReference>
<dbReference type="PROSITE" id="PS51123">
    <property type="entry name" value="OMPA_2"/>
    <property type="match status" value="1"/>
</dbReference>
<reference evidence="11" key="2">
    <citation type="submission" date="2020-09" db="EMBL/GenBank/DDBJ databases">
        <authorList>
            <person name="Sun Q."/>
            <person name="Zhou Y."/>
        </authorList>
    </citation>
    <scope>NUCLEOTIDE SEQUENCE</scope>
    <source>
        <strain evidence="11">CGMCC 1.15519</strain>
    </source>
</reference>
<evidence type="ECO:0000256" key="7">
    <source>
        <dbReference type="PROSITE-ProRule" id="PRU00473"/>
    </source>
</evidence>
<comment type="similarity">
    <text evidence="2">Belongs to the MotB family.</text>
</comment>
<evidence type="ECO:0000256" key="8">
    <source>
        <dbReference type="SAM" id="MobiDB-lite"/>
    </source>
</evidence>
<evidence type="ECO:0000256" key="5">
    <source>
        <dbReference type="ARBA" id="ARBA00022989"/>
    </source>
</evidence>
<dbReference type="PANTHER" id="PTHR30329">
    <property type="entry name" value="STATOR ELEMENT OF FLAGELLAR MOTOR COMPLEX"/>
    <property type="match status" value="1"/>
</dbReference>
<reference evidence="11" key="1">
    <citation type="journal article" date="2014" name="Int. J. Syst. Evol. Microbiol.">
        <title>Complete genome sequence of Corynebacterium casei LMG S-19264T (=DSM 44701T), isolated from a smear-ripened cheese.</title>
        <authorList>
            <consortium name="US DOE Joint Genome Institute (JGI-PGF)"/>
            <person name="Walter F."/>
            <person name="Albersmeier A."/>
            <person name="Kalinowski J."/>
            <person name="Ruckert C."/>
        </authorList>
    </citation>
    <scope>NUCLEOTIDE SEQUENCE</scope>
    <source>
        <strain evidence="11">CGMCC 1.15519</strain>
    </source>
</reference>
<evidence type="ECO:0000256" key="4">
    <source>
        <dbReference type="ARBA" id="ARBA00022692"/>
    </source>
</evidence>
<dbReference type="EMBL" id="BMJM01000001">
    <property type="protein sequence ID" value="GGE02161.1"/>
    <property type="molecule type" value="Genomic_DNA"/>
</dbReference>
<dbReference type="InterPro" id="IPR006665">
    <property type="entry name" value="OmpA-like"/>
</dbReference>
<name>A0A916ZKE9_9SPHN</name>
<keyword evidence="6 7" id="KW-0472">Membrane</keyword>
<evidence type="ECO:0000313" key="11">
    <source>
        <dbReference type="EMBL" id="GGE02161.1"/>
    </source>
</evidence>
<feature type="transmembrane region" description="Helical" evidence="9">
    <location>
        <begin position="182"/>
        <end position="204"/>
    </location>
</feature>
<evidence type="ECO:0000256" key="6">
    <source>
        <dbReference type="ARBA" id="ARBA00023136"/>
    </source>
</evidence>
<evidence type="ECO:0000259" key="10">
    <source>
        <dbReference type="PROSITE" id="PS51123"/>
    </source>
</evidence>
<dbReference type="RefSeq" id="WP_188761380.1">
    <property type="nucleotide sequence ID" value="NZ_BMJM01000001.1"/>
</dbReference>
<gene>
    <name evidence="11" type="ORF">GCM10011529_05700</name>
</gene>
<feature type="domain" description="OmpA-like" evidence="10">
    <location>
        <begin position="172"/>
        <end position="295"/>
    </location>
</feature>
<dbReference type="SUPFAM" id="SSF103088">
    <property type="entry name" value="OmpA-like"/>
    <property type="match status" value="1"/>
</dbReference>
<keyword evidence="4 9" id="KW-0812">Transmembrane</keyword>
<dbReference type="Pfam" id="PF00691">
    <property type="entry name" value="OmpA"/>
    <property type="match status" value="1"/>
</dbReference>
<sequence>MKPEFHIEPEVVYRKRKSHHAPHHGGAWKIAYADFVTAMMAFFMLMWILGATDEDQRKGIADYFTPTVIQMKNSGGSNGVLGGRSLRSDDGVAVHAALTGPRPASNTGGGGGGPLEAETASQDKKVNPGNSRAADQERFRMVERIIAARLAGDPTVKGLKGQIRFVRVHDGLRIDMVERADFAMFGVGNSVFSVAALAMVHSVAATVAATPNRLTVRGHTDSLAFAAGGAADTATNNWTLSSARADATRRALTAAGVDTRRFRRIEGVSDTDPYNPADRSDPRNRRISVTLLYKDA</sequence>
<organism evidence="11 12">
    <name type="scientific">Sandarakinorhabdus glacialis</name>
    <dbReference type="NCBI Taxonomy" id="1614636"/>
    <lineage>
        <taxon>Bacteria</taxon>
        <taxon>Pseudomonadati</taxon>
        <taxon>Pseudomonadota</taxon>
        <taxon>Alphaproteobacteria</taxon>
        <taxon>Sphingomonadales</taxon>
        <taxon>Sphingosinicellaceae</taxon>
        <taxon>Sandarakinorhabdus</taxon>
    </lineage>
</organism>
<dbReference type="InterPro" id="IPR025713">
    <property type="entry name" value="MotB-like_N_dom"/>
</dbReference>
<dbReference type="Proteomes" id="UP000635071">
    <property type="component" value="Unassembled WGS sequence"/>
</dbReference>
<comment type="subcellular location">
    <subcellularLocation>
        <location evidence="1">Cell membrane</location>
        <topology evidence="1">Single-pass membrane protein</topology>
    </subcellularLocation>
</comment>
<dbReference type="InterPro" id="IPR036737">
    <property type="entry name" value="OmpA-like_sf"/>
</dbReference>
<dbReference type="Pfam" id="PF13677">
    <property type="entry name" value="MotB_plug"/>
    <property type="match status" value="1"/>
</dbReference>
<dbReference type="AlphaFoldDB" id="A0A916ZKE9"/>
<protein>
    <submittedName>
        <fullName evidence="11">Chemotaxis protein MotB</fullName>
    </submittedName>
</protein>
<evidence type="ECO:0000256" key="3">
    <source>
        <dbReference type="ARBA" id="ARBA00022475"/>
    </source>
</evidence>
<proteinExistence type="inferred from homology"/>
<accession>A0A916ZKE9</accession>